<keyword evidence="1" id="KW-0805">Transcription regulation</keyword>
<reference evidence="6 7" key="1">
    <citation type="submission" date="2023-06" db="EMBL/GenBank/DDBJ databases">
        <title>Identification and characterization of horizontal gene transfer across gut microbiota members of farm animals based on homology search.</title>
        <authorList>
            <person name="Schwarzerova J."/>
            <person name="Nykrynova M."/>
            <person name="Jureckova K."/>
            <person name="Cejkova D."/>
            <person name="Rychlik I."/>
        </authorList>
    </citation>
    <scope>NUCLEOTIDE SEQUENCE [LARGE SCALE GENOMIC DNA]</scope>
    <source>
        <strain evidence="6 7">ET340</strain>
    </source>
</reference>
<evidence type="ECO:0000259" key="5">
    <source>
        <dbReference type="PROSITE" id="PS50977"/>
    </source>
</evidence>
<proteinExistence type="predicted"/>
<dbReference type="Proteomes" id="UP001529380">
    <property type="component" value="Unassembled WGS sequence"/>
</dbReference>
<name>A0ABT7USN3_9FIRM</name>
<dbReference type="InterPro" id="IPR050109">
    <property type="entry name" value="HTH-type_TetR-like_transc_reg"/>
</dbReference>
<organism evidence="6 7">
    <name type="scientific">Allofournierella massiliensis</name>
    <dbReference type="NCBI Taxonomy" id="1650663"/>
    <lineage>
        <taxon>Bacteria</taxon>
        <taxon>Bacillati</taxon>
        <taxon>Bacillota</taxon>
        <taxon>Clostridia</taxon>
        <taxon>Eubacteriales</taxon>
        <taxon>Oscillospiraceae</taxon>
        <taxon>Allofournierella</taxon>
    </lineage>
</organism>
<dbReference type="Gene3D" id="1.10.10.60">
    <property type="entry name" value="Homeodomain-like"/>
    <property type="match status" value="1"/>
</dbReference>
<evidence type="ECO:0000256" key="3">
    <source>
        <dbReference type="ARBA" id="ARBA00023163"/>
    </source>
</evidence>
<evidence type="ECO:0000313" key="6">
    <source>
        <dbReference type="EMBL" id="MDM8201902.1"/>
    </source>
</evidence>
<accession>A0ABT7USN3</accession>
<dbReference type="PANTHER" id="PTHR30055:SF234">
    <property type="entry name" value="HTH-TYPE TRANSCRIPTIONAL REGULATOR BETI"/>
    <property type="match status" value="1"/>
</dbReference>
<feature type="DNA-binding region" description="H-T-H motif" evidence="4">
    <location>
        <begin position="27"/>
        <end position="46"/>
    </location>
</feature>
<keyword evidence="2 4" id="KW-0238">DNA-binding</keyword>
<evidence type="ECO:0000256" key="1">
    <source>
        <dbReference type="ARBA" id="ARBA00023015"/>
    </source>
</evidence>
<dbReference type="EMBL" id="JAUDCL010000022">
    <property type="protein sequence ID" value="MDM8201902.1"/>
    <property type="molecule type" value="Genomic_DNA"/>
</dbReference>
<dbReference type="InterPro" id="IPR009057">
    <property type="entry name" value="Homeodomain-like_sf"/>
</dbReference>
<comment type="caution">
    <text evidence="6">The sequence shown here is derived from an EMBL/GenBank/DDBJ whole genome shotgun (WGS) entry which is preliminary data.</text>
</comment>
<keyword evidence="7" id="KW-1185">Reference proteome</keyword>
<dbReference type="SUPFAM" id="SSF46689">
    <property type="entry name" value="Homeodomain-like"/>
    <property type="match status" value="1"/>
</dbReference>
<protein>
    <submittedName>
        <fullName evidence="6">TetR/AcrR family transcriptional regulator</fullName>
    </submittedName>
</protein>
<dbReference type="RefSeq" id="WP_289600332.1">
    <property type="nucleotide sequence ID" value="NZ_JAUDCL010000022.1"/>
</dbReference>
<evidence type="ECO:0000256" key="4">
    <source>
        <dbReference type="PROSITE-ProRule" id="PRU00335"/>
    </source>
</evidence>
<gene>
    <name evidence="6" type="ORF">QUW08_11460</name>
</gene>
<dbReference type="PROSITE" id="PS50977">
    <property type="entry name" value="HTH_TETR_2"/>
    <property type="match status" value="1"/>
</dbReference>
<evidence type="ECO:0000313" key="7">
    <source>
        <dbReference type="Proteomes" id="UP001529380"/>
    </source>
</evidence>
<keyword evidence="3" id="KW-0804">Transcription</keyword>
<feature type="domain" description="HTH tetR-type" evidence="5">
    <location>
        <begin position="3"/>
        <end position="64"/>
    </location>
</feature>
<dbReference type="Gene3D" id="1.10.357.10">
    <property type="entry name" value="Tetracycline Repressor, domain 2"/>
    <property type="match status" value="1"/>
</dbReference>
<dbReference type="PANTHER" id="PTHR30055">
    <property type="entry name" value="HTH-TYPE TRANSCRIPTIONAL REGULATOR RUTR"/>
    <property type="match status" value="1"/>
</dbReference>
<sequence>MSEQTREKIFRGVLSLAQQGVPMYEVKVQAIATAAGLGKGTLYEYFSSKEEILAATMLWCMERELNALEEQLAASASFEEQLESAQRFVVKMLLERGSSYRVIAAALTAPQAEQELPVQARQPMEQCKERLTALIQQVIDTGRREGRISLSSSDEYCRYVLKAALLSVCAAQSCEGEAGLNRSGAHVRAMICKALA</sequence>
<dbReference type="InterPro" id="IPR001647">
    <property type="entry name" value="HTH_TetR"/>
</dbReference>
<dbReference type="Pfam" id="PF00440">
    <property type="entry name" value="TetR_N"/>
    <property type="match status" value="1"/>
</dbReference>
<evidence type="ECO:0000256" key="2">
    <source>
        <dbReference type="ARBA" id="ARBA00023125"/>
    </source>
</evidence>